<dbReference type="InterPro" id="IPR016181">
    <property type="entry name" value="Acyl_CoA_acyltransferase"/>
</dbReference>
<dbReference type="Pfam" id="PF00583">
    <property type="entry name" value="Acetyltransf_1"/>
    <property type="match status" value="1"/>
</dbReference>
<dbReference type="STRING" id="266809.PM03_12685"/>
<dbReference type="Gene3D" id="3.40.630.30">
    <property type="match status" value="1"/>
</dbReference>
<dbReference type="AlphaFoldDB" id="A0A0P1F105"/>
<dbReference type="CDD" id="cd04301">
    <property type="entry name" value="NAT_SF"/>
    <property type="match status" value="1"/>
</dbReference>
<sequence>MTLSLRPAQPGDAPRVTALLAQSYPVLLAPDYAAQTLNAVLPAITRARPSLLAGNTYFLLEERGALRAAGGWSDTDPWGGACAPETAHIRHVVTAPDHVRRGLGRRLMAGICADARAQGITRFECYSTLTARPFYASCGFEEVAAVVMTLARGVGFPAVHMRRICAPMT</sequence>
<dbReference type="PANTHER" id="PTHR43877">
    <property type="entry name" value="AMINOALKYLPHOSPHONATE N-ACETYLTRANSFERASE-RELATED-RELATED"/>
    <property type="match status" value="1"/>
</dbReference>
<evidence type="ECO:0000313" key="5">
    <source>
        <dbReference type="Proteomes" id="UP000051298"/>
    </source>
</evidence>
<dbReference type="EMBL" id="CYRX01000031">
    <property type="protein sequence ID" value="CUH61247.1"/>
    <property type="molecule type" value="Genomic_DNA"/>
</dbReference>
<dbReference type="InterPro" id="IPR050832">
    <property type="entry name" value="Bact_Acetyltransf"/>
</dbReference>
<protein>
    <submittedName>
        <fullName evidence="4">Putative acetyltransferase</fullName>
    </submittedName>
</protein>
<reference evidence="4 5" key="1">
    <citation type="submission" date="2015-09" db="EMBL/GenBank/DDBJ databases">
        <authorList>
            <consortium name="Swine Surveillance"/>
        </authorList>
    </citation>
    <scope>NUCLEOTIDE SEQUENCE [LARGE SCALE GENOMIC DNA]</scope>
    <source>
        <strain evidence="4 5">CECT 5294</strain>
    </source>
</reference>
<evidence type="ECO:0000259" key="3">
    <source>
        <dbReference type="PROSITE" id="PS51186"/>
    </source>
</evidence>
<evidence type="ECO:0000256" key="1">
    <source>
        <dbReference type="ARBA" id="ARBA00022679"/>
    </source>
</evidence>
<dbReference type="PROSITE" id="PS51186">
    <property type="entry name" value="GNAT"/>
    <property type="match status" value="1"/>
</dbReference>
<evidence type="ECO:0000313" key="4">
    <source>
        <dbReference type="EMBL" id="CUH61247.1"/>
    </source>
</evidence>
<gene>
    <name evidence="4" type="ORF">THS5294_02550</name>
</gene>
<accession>A0A0P1F105</accession>
<dbReference type="PANTHER" id="PTHR43877:SF2">
    <property type="entry name" value="AMINOALKYLPHOSPHONATE N-ACETYLTRANSFERASE-RELATED"/>
    <property type="match status" value="1"/>
</dbReference>
<dbReference type="SUPFAM" id="SSF55729">
    <property type="entry name" value="Acyl-CoA N-acyltransferases (Nat)"/>
    <property type="match status" value="1"/>
</dbReference>
<keyword evidence="1 4" id="KW-0808">Transferase</keyword>
<organism evidence="4 5">
    <name type="scientific">Thalassobacter stenotrophicus</name>
    <dbReference type="NCBI Taxonomy" id="266809"/>
    <lineage>
        <taxon>Bacteria</taxon>
        <taxon>Pseudomonadati</taxon>
        <taxon>Pseudomonadota</taxon>
        <taxon>Alphaproteobacteria</taxon>
        <taxon>Rhodobacterales</taxon>
        <taxon>Roseobacteraceae</taxon>
        <taxon>Thalassobacter</taxon>
    </lineage>
</organism>
<proteinExistence type="predicted"/>
<dbReference type="eggNOG" id="COG0456">
    <property type="taxonomic scope" value="Bacteria"/>
</dbReference>
<dbReference type="RefSeq" id="WP_058124036.1">
    <property type="nucleotide sequence ID" value="NZ_CYRX01000031.1"/>
</dbReference>
<dbReference type="GO" id="GO:0016747">
    <property type="term" value="F:acyltransferase activity, transferring groups other than amino-acyl groups"/>
    <property type="evidence" value="ECO:0007669"/>
    <property type="project" value="InterPro"/>
</dbReference>
<evidence type="ECO:0000256" key="2">
    <source>
        <dbReference type="ARBA" id="ARBA00023315"/>
    </source>
</evidence>
<dbReference type="InterPro" id="IPR000182">
    <property type="entry name" value="GNAT_dom"/>
</dbReference>
<feature type="domain" description="N-acetyltransferase" evidence="3">
    <location>
        <begin position="3"/>
        <end position="166"/>
    </location>
</feature>
<dbReference type="Proteomes" id="UP000051298">
    <property type="component" value="Unassembled WGS sequence"/>
</dbReference>
<keyword evidence="2" id="KW-0012">Acyltransferase</keyword>
<name>A0A0P1F105_9RHOB</name>